<dbReference type="OMA" id="YVRWLHG"/>
<dbReference type="GO" id="GO:0008483">
    <property type="term" value="F:transaminase activity"/>
    <property type="evidence" value="ECO:0007669"/>
    <property type="project" value="UniProtKB-KW"/>
</dbReference>
<name>A0A0K3CFD0_RHOTO</name>
<comment type="similarity">
    <text evidence="2">Belongs to the class-I pyridoxal-phosphate-dependent aminotransferase family.</text>
</comment>
<evidence type="ECO:0000256" key="3">
    <source>
        <dbReference type="ARBA" id="ARBA00022576"/>
    </source>
</evidence>
<dbReference type="Pfam" id="PF00155">
    <property type="entry name" value="Aminotran_1_2"/>
    <property type="match status" value="1"/>
</dbReference>
<evidence type="ECO:0000313" key="10">
    <source>
        <dbReference type="Proteomes" id="UP000239560"/>
    </source>
</evidence>
<sequence>MDDSFALASPSYAAMDRPESIDLSHHLSHLAKSRIASPLKGMYKYFQRPGMLMLAGGLPPPELFPFETISATSLQRNSFKTTQVGFGQWLWNWFAGLAGKTDEWTIRKWEEEKDKIQLSSALQYGAFCFHRCTGDWEKRMTAVLPKNGARALLRTLKSLPRAGTAAGLPALARFIYEFTSHVYRPGTSDFRTVINAGSTDAWGKIVTTLCNPGDGVLAEEWTYPSALATAWPNGIKPVPLPMDGKGMTPEGMDELLANWNPDEHEGMPRPRLLYTIPVCQNPTGATMSLERKKRIYEIAVKYDVIIVEDDPYYFLQTGEYEHDEALRAAARPKVTESDDEFLKSLVPSYLNIDYQGRVVRIDTFSKTICPGSRLGWTTCNPIFAERLERANESSTQSASGFAQALVGKLLAEEWGLTGYLRWLKGIKAQYRDRRNTLVDALLDISHASLDARKTSNGTYEFWTRGSGSLSEKGTMRSEKGAVELRKRRILSFVAPQGGMFVWLRVHFASHPEYNSKPTTDLLGALWEDLAEHNVLVAPGTMFSARTFGPGDAAPGFAQADEHLAVTEDGDGFFRMSFSSATPEQMKEAAKIIGDRVTKFFKD</sequence>
<keyword evidence="4 8" id="KW-0808">Transferase</keyword>
<dbReference type="EMBL" id="LCTV02000008">
    <property type="protein sequence ID" value="PRQ73086.1"/>
    <property type="molecule type" value="Genomic_DNA"/>
</dbReference>
<evidence type="ECO:0000256" key="5">
    <source>
        <dbReference type="ARBA" id="ARBA00022898"/>
    </source>
</evidence>
<dbReference type="SUPFAM" id="SSF53383">
    <property type="entry name" value="PLP-dependent transferases"/>
    <property type="match status" value="1"/>
</dbReference>
<dbReference type="InterPro" id="IPR050859">
    <property type="entry name" value="Class-I_PLP-dep_aminotransf"/>
</dbReference>
<gene>
    <name evidence="7" type="primary">FGENESH: predicted gene_8.130</name>
    <name evidence="8" type="ORF">AAT19DRAFT_15839</name>
    <name evidence="7" type="ORF">BN2166_0042750</name>
</gene>
<dbReference type="InterPro" id="IPR015424">
    <property type="entry name" value="PyrdxlP-dep_Trfase"/>
</dbReference>
<organism evidence="7 9">
    <name type="scientific">Rhodotorula toruloides</name>
    <name type="common">Yeast</name>
    <name type="synonym">Rhodosporidium toruloides</name>
    <dbReference type="NCBI Taxonomy" id="5286"/>
    <lineage>
        <taxon>Eukaryota</taxon>
        <taxon>Fungi</taxon>
        <taxon>Dikarya</taxon>
        <taxon>Basidiomycota</taxon>
        <taxon>Pucciniomycotina</taxon>
        <taxon>Microbotryomycetes</taxon>
        <taxon>Sporidiobolales</taxon>
        <taxon>Sporidiobolaceae</taxon>
        <taxon>Rhodotorula</taxon>
    </lineage>
</organism>
<accession>A0A0K3CFD0</accession>
<evidence type="ECO:0000313" key="7">
    <source>
        <dbReference type="EMBL" id="CTR08414.1"/>
    </source>
</evidence>
<evidence type="ECO:0000259" key="6">
    <source>
        <dbReference type="Pfam" id="PF00155"/>
    </source>
</evidence>
<evidence type="ECO:0000313" key="9">
    <source>
        <dbReference type="Proteomes" id="UP000199069"/>
    </source>
</evidence>
<dbReference type="PANTHER" id="PTHR42790">
    <property type="entry name" value="AMINOTRANSFERASE"/>
    <property type="match status" value="1"/>
</dbReference>
<dbReference type="GO" id="GO:0030170">
    <property type="term" value="F:pyridoxal phosphate binding"/>
    <property type="evidence" value="ECO:0007669"/>
    <property type="project" value="InterPro"/>
</dbReference>
<dbReference type="AlphaFoldDB" id="A0A0K3CFD0"/>
<dbReference type="OrthoDB" id="691673at2759"/>
<dbReference type="EMBL" id="CWKI01000008">
    <property type="protein sequence ID" value="CTR08414.1"/>
    <property type="molecule type" value="Genomic_DNA"/>
</dbReference>
<comment type="cofactor">
    <cofactor evidence="1">
        <name>pyridoxal 5'-phosphate</name>
        <dbReference type="ChEBI" id="CHEBI:597326"/>
    </cofactor>
</comment>
<evidence type="ECO:0000256" key="2">
    <source>
        <dbReference type="ARBA" id="ARBA00007441"/>
    </source>
</evidence>
<evidence type="ECO:0000313" key="8">
    <source>
        <dbReference type="EMBL" id="PRQ73086.1"/>
    </source>
</evidence>
<dbReference type="Proteomes" id="UP000239560">
    <property type="component" value="Unassembled WGS sequence"/>
</dbReference>
<reference evidence="8 10" key="2">
    <citation type="journal article" date="2018" name="Elife">
        <title>Functional genomics of lipid metabolism in the oleaginous yeast Rhodosporidium toruloides.</title>
        <authorList>
            <person name="Coradetti S.T."/>
            <person name="Pinel D."/>
            <person name="Geiselman G."/>
            <person name="Ito M."/>
            <person name="Mondo S."/>
            <person name="Reilly M.C."/>
            <person name="Cheng Y.F."/>
            <person name="Bauer S."/>
            <person name="Grigoriev I."/>
            <person name="Gladden J.M."/>
            <person name="Simmons B.A."/>
            <person name="Brem R."/>
            <person name="Arkin A.P."/>
            <person name="Skerker J.M."/>
        </authorList>
    </citation>
    <scope>NUCLEOTIDE SEQUENCE [LARGE SCALE GENOMIC DNA]</scope>
    <source>
        <strain evidence="8 10">NBRC 0880</strain>
    </source>
</reference>
<dbReference type="PANTHER" id="PTHR42790:SF1">
    <property type="entry name" value="AROMATIC AMINO ACID AMINOTRANSFERASE, HYPOTHETICAL (EUROFUNG)"/>
    <property type="match status" value="1"/>
</dbReference>
<proteinExistence type="inferred from homology"/>
<dbReference type="InterPro" id="IPR015421">
    <property type="entry name" value="PyrdxlP-dep_Trfase_major"/>
</dbReference>
<keyword evidence="5" id="KW-0663">Pyridoxal phosphate</keyword>
<protein>
    <submittedName>
        <fullName evidence="8">Pyridoxal phosphate-dependent transferase</fullName>
    </submittedName>
</protein>
<dbReference type="CDD" id="cd00609">
    <property type="entry name" value="AAT_like"/>
    <property type="match status" value="1"/>
</dbReference>
<dbReference type="STRING" id="5286.A0A0K3CFD0"/>
<keyword evidence="9" id="KW-1185">Reference proteome</keyword>
<dbReference type="GO" id="GO:1901605">
    <property type="term" value="P:alpha-amino acid metabolic process"/>
    <property type="evidence" value="ECO:0007669"/>
    <property type="project" value="TreeGrafter"/>
</dbReference>
<dbReference type="Proteomes" id="UP000199069">
    <property type="component" value="Unassembled WGS sequence"/>
</dbReference>
<feature type="domain" description="Aminotransferase class I/classII large" evidence="6">
    <location>
        <begin position="160"/>
        <end position="588"/>
    </location>
</feature>
<reference evidence="7 9" key="1">
    <citation type="submission" date="2015-07" db="EMBL/GenBank/DDBJ databases">
        <authorList>
            <person name="Cajimat M.N.B."/>
            <person name="Milazzo M.L."/>
            <person name="Fulhorst C.F."/>
        </authorList>
    </citation>
    <scope>NUCLEOTIDE SEQUENCE [LARGE SCALE GENOMIC DNA]</scope>
    <source>
        <strain evidence="7">Single colony</strain>
    </source>
</reference>
<evidence type="ECO:0000256" key="1">
    <source>
        <dbReference type="ARBA" id="ARBA00001933"/>
    </source>
</evidence>
<dbReference type="InterPro" id="IPR004839">
    <property type="entry name" value="Aminotransferase_I/II_large"/>
</dbReference>
<dbReference type="Gene3D" id="3.40.640.10">
    <property type="entry name" value="Type I PLP-dependent aspartate aminotransferase-like (Major domain)"/>
    <property type="match status" value="1"/>
</dbReference>
<evidence type="ECO:0000256" key="4">
    <source>
        <dbReference type="ARBA" id="ARBA00022679"/>
    </source>
</evidence>
<keyword evidence="3" id="KW-0032">Aminotransferase</keyword>